<keyword evidence="2" id="KW-1185">Reference proteome</keyword>
<evidence type="ECO:0000313" key="1">
    <source>
        <dbReference type="EMBL" id="KAJ8678149.1"/>
    </source>
</evidence>
<reference evidence="1" key="1">
    <citation type="submission" date="2023-04" db="EMBL/GenBank/DDBJ databases">
        <title>A chromosome-level genome assembly of the parasitoid wasp Eretmocerus hayati.</title>
        <authorList>
            <person name="Zhong Y."/>
            <person name="Liu S."/>
            <person name="Liu Y."/>
        </authorList>
    </citation>
    <scope>NUCLEOTIDE SEQUENCE</scope>
    <source>
        <strain evidence="1">ZJU_SS_LIU_2023</strain>
    </source>
</reference>
<proteinExistence type="predicted"/>
<comment type="caution">
    <text evidence="1">The sequence shown here is derived from an EMBL/GenBank/DDBJ whole genome shotgun (WGS) entry which is preliminary data.</text>
</comment>
<gene>
    <name evidence="1" type="ORF">QAD02_013936</name>
</gene>
<dbReference type="EMBL" id="CM056742">
    <property type="protein sequence ID" value="KAJ8678149.1"/>
    <property type="molecule type" value="Genomic_DNA"/>
</dbReference>
<organism evidence="1 2">
    <name type="scientific">Eretmocerus hayati</name>
    <dbReference type="NCBI Taxonomy" id="131215"/>
    <lineage>
        <taxon>Eukaryota</taxon>
        <taxon>Metazoa</taxon>
        <taxon>Ecdysozoa</taxon>
        <taxon>Arthropoda</taxon>
        <taxon>Hexapoda</taxon>
        <taxon>Insecta</taxon>
        <taxon>Pterygota</taxon>
        <taxon>Neoptera</taxon>
        <taxon>Endopterygota</taxon>
        <taxon>Hymenoptera</taxon>
        <taxon>Apocrita</taxon>
        <taxon>Proctotrupomorpha</taxon>
        <taxon>Chalcidoidea</taxon>
        <taxon>Aphelinidae</taxon>
        <taxon>Aphelininae</taxon>
        <taxon>Eretmocerus</taxon>
    </lineage>
</organism>
<dbReference type="Proteomes" id="UP001239111">
    <property type="component" value="Chromosome 2"/>
</dbReference>
<protein>
    <submittedName>
        <fullName evidence="1">Uncharacterized protein</fullName>
    </submittedName>
</protein>
<feature type="non-terminal residue" evidence="1">
    <location>
        <position position="1"/>
    </location>
</feature>
<name>A0ACC2P4A7_9HYME</name>
<evidence type="ECO:0000313" key="2">
    <source>
        <dbReference type="Proteomes" id="UP001239111"/>
    </source>
</evidence>
<sequence>VQQHHGTPRDQCRQRSLLTDHYPRSDDQINTDPPELMMRPSRRMINCVVIPDSDEEKSPTRTNLVEDHHLILQRQQTPRQIKHEPHSHNVAPTCSLQKKRILTRTQSDIKTSSQLELEPTIAFSGLHPYQVTPCREPATYQVCDLAFLIK</sequence>
<feature type="non-terminal residue" evidence="1">
    <location>
        <position position="150"/>
    </location>
</feature>
<accession>A0ACC2P4A7</accession>